<evidence type="ECO:0000313" key="3">
    <source>
        <dbReference type="Proteomes" id="UP000231192"/>
    </source>
</evidence>
<dbReference type="SUPFAM" id="SSF69572">
    <property type="entry name" value="Activating enzymes of the ubiquitin-like proteins"/>
    <property type="match status" value="1"/>
</dbReference>
<name>A0A2H0UDZ6_9BACT</name>
<dbReference type="EMBL" id="PFBK01000004">
    <property type="protein sequence ID" value="PIR83896.1"/>
    <property type="molecule type" value="Genomic_DNA"/>
</dbReference>
<dbReference type="GO" id="GO:0061503">
    <property type="term" value="F:tRNA threonylcarbamoyladenosine dehydratase"/>
    <property type="evidence" value="ECO:0007669"/>
    <property type="project" value="TreeGrafter"/>
</dbReference>
<sequence>MTETPRRYTLAILEEQLALLQEAVFSKPDLEGAAYLLCGQSATDNELRFLVREVIPVHESHYLKRESHALSIDSASYASVAKKARSMKAGIVFVHSHPDGIPDFSPRDDGEEPKLMAFFQNRVPDAHHGSLVVSSEPTFTGRAWTPKGWCTIGRIRVIGRRFRFLDQAPEKQSIPEFFDRQVRAFGPDIQRLLQTLHVGVVGAGGTGSPIVEQLTRLGIGTLSIFDGDIFEDTNVNRVYGSTTGDVGRNKAEMIGEHAKRIGTPTDVRFYPEYITNEETAKHLRECDVVFGCTDKHTPRGTLVRLALQYLIPLIDTAAMINSENGLIREVIGRITVFYPGEACLFCRGRISSRRIYLEGLSDTEWQKLADEDYAPELETDDPAVITFTTAVASWAVSELLHRLTGFKGPDRKSSELLFFFNQDKESIRPNQESPDPECQCMCKTDWGRGDRRDFLGLTWSN</sequence>
<proteinExistence type="predicted"/>
<dbReference type="InterPro" id="IPR035985">
    <property type="entry name" value="Ubiquitin-activating_enz"/>
</dbReference>
<dbReference type="InterPro" id="IPR000594">
    <property type="entry name" value="ThiF_NAD_FAD-bd"/>
</dbReference>
<dbReference type="PANTHER" id="PTHR43267">
    <property type="entry name" value="TRNA THREONYLCARBAMOYLADENOSINE DEHYDRATASE"/>
    <property type="match status" value="1"/>
</dbReference>
<evidence type="ECO:0000313" key="2">
    <source>
        <dbReference type="EMBL" id="PIR83896.1"/>
    </source>
</evidence>
<organism evidence="2 3">
    <name type="scientific">Candidatus Kaiserbacteria bacterium CG10_big_fil_rev_8_21_14_0_10_51_14</name>
    <dbReference type="NCBI Taxonomy" id="1974610"/>
    <lineage>
        <taxon>Bacteria</taxon>
        <taxon>Candidatus Kaiseribacteriota</taxon>
    </lineage>
</organism>
<dbReference type="GO" id="GO:0008641">
    <property type="term" value="F:ubiquitin-like modifier activating enzyme activity"/>
    <property type="evidence" value="ECO:0007669"/>
    <property type="project" value="InterPro"/>
</dbReference>
<dbReference type="PANTHER" id="PTHR43267:SF1">
    <property type="entry name" value="TRNA THREONYLCARBAMOYLADENOSINE DEHYDRATASE"/>
    <property type="match status" value="1"/>
</dbReference>
<dbReference type="InterPro" id="IPR045886">
    <property type="entry name" value="ThiF/MoeB/HesA"/>
</dbReference>
<comment type="caution">
    <text evidence="2">The sequence shown here is derived from an EMBL/GenBank/DDBJ whole genome shotgun (WGS) entry which is preliminary data.</text>
</comment>
<protein>
    <recommendedName>
        <fullName evidence="1">THIF-type NAD/FAD binding fold domain-containing protein</fullName>
    </recommendedName>
</protein>
<feature type="domain" description="THIF-type NAD/FAD binding fold" evidence="1">
    <location>
        <begin position="179"/>
        <end position="439"/>
    </location>
</feature>
<dbReference type="Pfam" id="PF00899">
    <property type="entry name" value="ThiF"/>
    <property type="match status" value="1"/>
</dbReference>
<reference evidence="3" key="1">
    <citation type="submission" date="2017-09" db="EMBL/GenBank/DDBJ databases">
        <title>Depth-based differentiation of microbial function through sediment-hosted aquifers and enrichment of novel symbionts in the deep terrestrial subsurface.</title>
        <authorList>
            <person name="Probst A.J."/>
            <person name="Ladd B."/>
            <person name="Jarett J.K."/>
            <person name="Geller-Mcgrath D.E."/>
            <person name="Sieber C.M.K."/>
            <person name="Emerson J.B."/>
            <person name="Anantharaman K."/>
            <person name="Thomas B.C."/>
            <person name="Malmstrom R."/>
            <person name="Stieglmeier M."/>
            <person name="Klingl A."/>
            <person name="Woyke T."/>
            <person name="Ryan C.M."/>
            <person name="Banfield J.F."/>
        </authorList>
    </citation>
    <scope>NUCLEOTIDE SEQUENCE [LARGE SCALE GENOMIC DNA]</scope>
</reference>
<accession>A0A2H0UDZ6</accession>
<evidence type="ECO:0000259" key="1">
    <source>
        <dbReference type="Pfam" id="PF00899"/>
    </source>
</evidence>
<dbReference type="AlphaFoldDB" id="A0A2H0UDZ6"/>
<dbReference type="Gene3D" id="3.40.50.720">
    <property type="entry name" value="NAD(P)-binding Rossmann-like Domain"/>
    <property type="match status" value="1"/>
</dbReference>
<dbReference type="Proteomes" id="UP000231192">
    <property type="component" value="Unassembled WGS sequence"/>
</dbReference>
<dbReference type="GO" id="GO:0061504">
    <property type="term" value="P:cyclic threonylcarbamoyladenosine biosynthetic process"/>
    <property type="evidence" value="ECO:0007669"/>
    <property type="project" value="TreeGrafter"/>
</dbReference>
<gene>
    <name evidence="2" type="ORF">COU18_01935</name>
</gene>